<feature type="chain" id="PRO_5004194474" description="Metallo-beta-lactamase domain-containing protein" evidence="1">
    <location>
        <begin position="22"/>
        <end position="370"/>
    </location>
</feature>
<dbReference type="PROSITE" id="PS51257">
    <property type="entry name" value="PROKAR_LIPOPROTEIN"/>
    <property type="match status" value="1"/>
</dbReference>
<dbReference type="Gene3D" id="3.60.15.10">
    <property type="entry name" value="Ribonuclease Z/Hydroxyacylglutathione hydrolase-like"/>
    <property type="match status" value="1"/>
</dbReference>
<dbReference type="GO" id="GO:0005737">
    <property type="term" value="C:cytoplasm"/>
    <property type="evidence" value="ECO:0007669"/>
    <property type="project" value="TreeGrafter"/>
</dbReference>
<keyword evidence="1" id="KW-0732">Signal</keyword>
<dbReference type="Proteomes" id="UP000004263">
    <property type="component" value="Unassembled WGS sequence"/>
</dbReference>
<reference evidence="3 4" key="1">
    <citation type="submission" date="2006-03" db="EMBL/GenBank/DDBJ databases">
        <authorList>
            <person name="Pinhassi J."/>
            <person name="Pedros-Alio C."/>
            <person name="Ferriera S."/>
            <person name="Johnson J."/>
            <person name="Kravitz S."/>
            <person name="Halpern A."/>
            <person name="Remington K."/>
            <person name="Beeson K."/>
            <person name="Tran B."/>
            <person name="Rogers Y.-H."/>
            <person name="Friedman R."/>
            <person name="Venter J.C."/>
        </authorList>
    </citation>
    <scope>NUCLEOTIDE SEQUENCE [LARGE SCALE GENOMIC DNA]</scope>
    <source>
        <strain evidence="3 4">RED65</strain>
    </source>
</reference>
<feature type="domain" description="Metallo-beta-lactamase" evidence="2">
    <location>
        <begin position="109"/>
        <end position="302"/>
    </location>
</feature>
<dbReference type="SUPFAM" id="SSF56281">
    <property type="entry name" value="Metallo-hydrolase/oxidoreductase"/>
    <property type="match status" value="1"/>
</dbReference>
<evidence type="ECO:0000313" key="3">
    <source>
        <dbReference type="EMBL" id="EAT11662.1"/>
    </source>
</evidence>
<feature type="signal peptide" evidence="1">
    <location>
        <begin position="1"/>
        <end position="21"/>
    </location>
</feature>
<name>Q1N055_9GAMM</name>
<evidence type="ECO:0000256" key="1">
    <source>
        <dbReference type="SAM" id="SignalP"/>
    </source>
</evidence>
<dbReference type="HOGENOM" id="CLU_020884_0_2_6"/>
<dbReference type="Pfam" id="PF12706">
    <property type="entry name" value="Lactamase_B_2"/>
    <property type="match status" value="1"/>
</dbReference>
<gene>
    <name evidence="3" type="ORF">RED65_08234</name>
</gene>
<dbReference type="PANTHER" id="PTHR15032:SF4">
    <property type="entry name" value="N-ACYL-PHOSPHATIDYLETHANOLAMINE-HYDROLYZING PHOSPHOLIPASE D"/>
    <property type="match status" value="1"/>
</dbReference>
<keyword evidence="4" id="KW-1185">Reference proteome</keyword>
<dbReference type="EMBL" id="AAQH01000015">
    <property type="protein sequence ID" value="EAT11662.1"/>
    <property type="molecule type" value="Genomic_DNA"/>
</dbReference>
<dbReference type="InterPro" id="IPR036866">
    <property type="entry name" value="RibonucZ/Hydroxyglut_hydro"/>
</dbReference>
<accession>Q1N055</accession>
<dbReference type="AlphaFoldDB" id="Q1N055"/>
<proteinExistence type="predicted"/>
<sequence length="370" mass="42811">MVKFVLAIVLASMLLSLLACAGKEQKQYQSDHYKDGKFINLEPFEKDYGFARTIDIINKFWFTEFPFTEPDRPIPTQTLTPEQIEQAPNGTLYRLGHSTVLMKLSGKLILTDPMFSERASPFQWIGPKRFHAPPISIEELPPIDFVLISHDHYDHLDESTIEQLHEKVGQFFVPLKVGRYLLDFGVPKEKVQEFDWWQEATVGPFRIAATPSNHFSGRGLFNRDETLWVSWVIIDEATRIYFSGDSGYFSGFKEIGERYGPFDVTIMENGAYNPDWAHNHMFPDGTVKGHQDLQGKRLLPVHNGTFKLAFHPWFEPMQQVSDIAKREQVSVLYPMMGQPVHAHKDKMFDPWWWLPQRSEATDGFDEAKMH</sequence>
<comment type="caution">
    <text evidence="3">The sequence shown here is derived from an EMBL/GenBank/DDBJ whole genome shotgun (WGS) entry which is preliminary data.</text>
</comment>
<dbReference type="RefSeq" id="WP_007018883.1">
    <property type="nucleotide sequence ID" value="NZ_CH724119.1"/>
</dbReference>
<organism evidence="3 4">
    <name type="scientific">Bermanella marisrubri</name>
    <dbReference type="NCBI Taxonomy" id="207949"/>
    <lineage>
        <taxon>Bacteria</taxon>
        <taxon>Pseudomonadati</taxon>
        <taxon>Pseudomonadota</taxon>
        <taxon>Gammaproteobacteria</taxon>
        <taxon>Oceanospirillales</taxon>
        <taxon>Oceanospirillaceae</taxon>
        <taxon>Bermanella</taxon>
    </lineage>
</organism>
<dbReference type="STRING" id="207949.RED65_08234"/>
<evidence type="ECO:0000259" key="2">
    <source>
        <dbReference type="Pfam" id="PF12706"/>
    </source>
</evidence>
<evidence type="ECO:0000313" key="4">
    <source>
        <dbReference type="Proteomes" id="UP000004263"/>
    </source>
</evidence>
<dbReference type="InterPro" id="IPR001279">
    <property type="entry name" value="Metallo-B-lactamas"/>
</dbReference>
<dbReference type="PANTHER" id="PTHR15032">
    <property type="entry name" value="N-ACYL-PHOSPHATIDYLETHANOLAMINE-HYDROLYZING PHOSPHOLIPASE D"/>
    <property type="match status" value="1"/>
</dbReference>
<protein>
    <recommendedName>
        <fullName evidence="2">Metallo-beta-lactamase domain-containing protein</fullName>
    </recommendedName>
</protein>